<dbReference type="GO" id="GO:0008795">
    <property type="term" value="F:NAD+ synthase activity"/>
    <property type="evidence" value="ECO:0007669"/>
    <property type="project" value="UniProtKB-UniRule"/>
</dbReference>
<comment type="function">
    <text evidence="7">Catalyzes the ATP-dependent amidation of deamido-NAD to form NAD. Uses L-glutamine as a nitrogen source.</text>
</comment>
<keyword evidence="5 7" id="KW-0067">ATP-binding</keyword>
<evidence type="ECO:0000256" key="1">
    <source>
        <dbReference type="ARBA" id="ARBA00005188"/>
    </source>
</evidence>
<sequence length="535" mass="58693">MNIALAQLNCTLGDLAGNVSKILHACQQARQAGAGLVVTPEMALCGHPPQDWLLRTDFIQACQQALASLATQIYDMTLVVGHPAYLDGKLYNAASVIRAGRIVATYHKRHLLNDGLFNDQRYFEAGGQPCIFEHDGITLGLAICADCQLLPHLQSTRQMGAQLLLVLSASPFRLDKLADRQQRVREGVLHTGMPAIYVNLVGGQDELVFDGASFAINAQGEVTHQLTAFREMLGKVEIKDNQLVPSPCTPLPDRISGIYSALCLGVRDFIEKNRIAGVLIGLSGGIDSALVLAIAVDALGSDRVRTVMMPSPYTIDISIQDARVMADNLGVHHEEIPIATLFKNFLQTLRPALEAFPSPSNPTTAENLQARIRGTLLMALANQYGLLVLTTSNKSETAVGYSTLYGDMAGGLSVLKDVSKTLVYQLCYHRNHISPIIPERILQRPPSAELRPNQTDQDSLPPYDRLDAIIAAHVEQGMSLEAITNLGYEENEVRRVLRLIHSSEYKRRQAAPGIRITRRDLGQSWRFPLTSHFLK</sequence>
<evidence type="ECO:0000259" key="10">
    <source>
        <dbReference type="PROSITE" id="PS50263"/>
    </source>
</evidence>
<dbReference type="GO" id="GO:0004359">
    <property type="term" value="F:glutaminase activity"/>
    <property type="evidence" value="ECO:0007669"/>
    <property type="project" value="InterPro"/>
</dbReference>
<feature type="binding site" evidence="7">
    <location>
        <position position="506"/>
    </location>
    <ligand>
        <name>deamido-NAD(+)</name>
        <dbReference type="ChEBI" id="CHEBI:58437"/>
        <note>ligand shared between two neighboring subunits</note>
    </ligand>
</feature>
<reference evidence="11 12" key="1">
    <citation type="submission" date="2016-10" db="EMBL/GenBank/DDBJ databases">
        <authorList>
            <person name="de Groot N.N."/>
        </authorList>
    </citation>
    <scope>NUCLEOTIDE SEQUENCE [LARGE SCALE GENOMIC DNA]</scope>
    <source>
        <strain evidence="11 12">Nm1</strain>
    </source>
</reference>
<dbReference type="PROSITE" id="PS50263">
    <property type="entry name" value="CN_HYDROLASE"/>
    <property type="match status" value="1"/>
</dbReference>
<dbReference type="PANTHER" id="PTHR23090">
    <property type="entry name" value="NH 3 /GLUTAMINE-DEPENDENT NAD + SYNTHETASE"/>
    <property type="match status" value="1"/>
</dbReference>
<comment type="similarity">
    <text evidence="2 7 8">In the C-terminal section; belongs to the NAD synthetase family.</text>
</comment>
<dbReference type="EC" id="6.3.5.1" evidence="7 8"/>
<dbReference type="PANTHER" id="PTHR23090:SF9">
    <property type="entry name" value="GLUTAMINE-DEPENDENT NAD(+) SYNTHETASE"/>
    <property type="match status" value="1"/>
</dbReference>
<organism evidence="11 12">
    <name type="scientific">Nitrosomonas halophila</name>
    <dbReference type="NCBI Taxonomy" id="44576"/>
    <lineage>
        <taxon>Bacteria</taxon>
        <taxon>Pseudomonadati</taxon>
        <taxon>Pseudomonadota</taxon>
        <taxon>Betaproteobacteria</taxon>
        <taxon>Nitrosomonadales</taxon>
        <taxon>Nitrosomonadaceae</taxon>
        <taxon>Nitrosomonas</taxon>
    </lineage>
</organism>
<dbReference type="NCBIfam" id="NF010588">
    <property type="entry name" value="PRK13981.1"/>
    <property type="match status" value="1"/>
</dbReference>
<dbReference type="InterPro" id="IPR022310">
    <property type="entry name" value="NAD/GMP_synthase"/>
</dbReference>
<feature type="active site" description="For glutaminase activity" evidence="7">
    <location>
        <position position="108"/>
    </location>
</feature>
<dbReference type="RefSeq" id="WP_090414817.1">
    <property type="nucleotide sequence ID" value="NZ_FNOY01000043.1"/>
</dbReference>
<dbReference type="PIRSF" id="PIRSF006630">
    <property type="entry name" value="NADS_GAT"/>
    <property type="match status" value="1"/>
</dbReference>
<evidence type="ECO:0000256" key="2">
    <source>
        <dbReference type="ARBA" id="ARBA00007145"/>
    </source>
</evidence>
<feature type="binding site" evidence="7">
    <location>
        <position position="176"/>
    </location>
    <ligand>
        <name>L-glutamine</name>
        <dbReference type="ChEBI" id="CHEBI:58359"/>
    </ligand>
</feature>
<feature type="binding site" evidence="7">
    <location>
        <position position="367"/>
    </location>
    <ligand>
        <name>deamido-NAD(+)</name>
        <dbReference type="ChEBI" id="CHEBI:58437"/>
        <note>ligand shared between two neighboring subunits</note>
    </ligand>
</feature>
<dbReference type="AlphaFoldDB" id="A0A1H3KWN6"/>
<dbReference type="InterPro" id="IPR014729">
    <property type="entry name" value="Rossmann-like_a/b/a_fold"/>
</dbReference>
<feature type="active site" description="Nucleophile; for glutaminase activity" evidence="7">
    <location>
        <position position="144"/>
    </location>
</feature>
<dbReference type="SUPFAM" id="SSF52402">
    <property type="entry name" value="Adenine nucleotide alpha hydrolases-like"/>
    <property type="match status" value="1"/>
</dbReference>
<dbReference type="HAMAP" id="MF_02090">
    <property type="entry name" value="NadE_glutamine_dep"/>
    <property type="match status" value="1"/>
</dbReference>
<dbReference type="CDD" id="cd07570">
    <property type="entry name" value="GAT_Gln-NAD-synth"/>
    <property type="match status" value="1"/>
</dbReference>
<evidence type="ECO:0000313" key="11">
    <source>
        <dbReference type="EMBL" id="SDY56064.1"/>
    </source>
</evidence>
<dbReference type="Pfam" id="PF00795">
    <property type="entry name" value="CN_hydrolase"/>
    <property type="match status" value="1"/>
</dbReference>
<dbReference type="OrthoDB" id="8817375at2"/>
<dbReference type="InterPro" id="IPR014445">
    <property type="entry name" value="Gln-dep_NAD_synthase"/>
</dbReference>
<evidence type="ECO:0000313" key="12">
    <source>
        <dbReference type="Proteomes" id="UP000198640"/>
    </source>
</evidence>
<protein>
    <recommendedName>
        <fullName evidence="7 8">Glutamine-dependent NAD(+) synthetase</fullName>
        <ecNumber evidence="7 8">6.3.5.1</ecNumber>
    </recommendedName>
    <alternativeName>
        <fullName evidence="7 8">NAD(+) synthase [glutamine-hydrolyzing]</fullName>
    </alternativeName>
</protein>
<comment type="catalytic activity">
    <reaction evidence="7 8">
        <text>deamido-NAD(+) + L-glutamine + ATP + H2O = L-glutamate + AMP + diphosphate + NAD(+) + H(+)</text>
        <dbReference type="Rhea" id="RHEA:24384"/>
        <dbReference type="ChEBI" id="CHEBI:15377"/>
        <dbReference type="ChEBI" id="CHEBI:15378"/>
        <dbReference type="ChEBI" id="CHEBI:29985"/>
        <dbReference type="ChEBI" id="CHEBI:30616"/>
        <dbReference type="ChEBI" id="CHEBI:33019"/>
        <dbReference type="ChEBI" id="CHEBI:57540"/>
        <dbReference type="ChEBI" id="CHEBI:58359"/>
        <dbReference type="ChEBI" id="CHEBI:58437"/>
        <dbReference type="ChEBI" id="CHEBI:456215"/>
        <dbReference type="EC" id="6.3.5.1"/>
    </reaction>
</comment>
<dbReference type="InterPro" id="IPR003010">
    <property type="entry name" value="C-N_Hydrolase"/>
</dbReference>
<dbReference type="GO" id="GO:0005737">
    <property type="term" value="C:cytoplasm"/>
    <property type="evidence" value="ECO:0007669"/>
    <property type="project" value="InterPro"/>
</dbReference>
<dbReference type="InterPro" id="IPR036526">
    <property type="entry name" value="C-N_Hydrolase_sf"/>
</dbReference>
<feature type="binding site" evidence="7">
    <location>
        <position position="391"/>
    </location>
    <ligand>
        <name>ATP</name>
        <dbReference type="ChEBI" id="CHEBI:30616"/>
    </ligand>
</feature>
<dbReference type="Gene3D" id="3.60.110.10">
    <property type="entry name" value="Carbon-nitrogen hydrolase"/>
    <property type="match status" value="1"/>
</dbReference>
<comment type="similarity">
    <text evidence="9">Belongs to the NAD synthetase family.</text>
</comment>
<dbReference type="FunFam" id="3.40.50.620:FF:000106">
    <property type="entry name" value="Glutamine-dependent NAD(+) synthetase"/>
    <property type="match status" value="1"/>
</dbReference>
<evidence type="ECO:0000256" key="3">
    <source>
        <dbReference type="ARBA" id="ARBA00022598"/>
    </source>
</evidence>
<dbReference type="GO" id="GO:0009435">
    <property type="term" value="P:NAD+ biosynthetic process"/>
    <property type="evidence" value="ECO:0007669"/>
    <property type="project" value="UniProtKB-UniRule"/>
</dbReference>
<accession>A0A1H3KWN6</accession>
<keyword evidence="12" id="KW-1185">Reference proteome</keyword>
<name>A0A1H3KWN6_9PROT</name>
<gene>
    <name evidence="7" type="primary">nadE</name>
    <name evidence="11" type="ORF">SAMN05421881_104310</name>
</gene>
<dbReference type="GO" id="GO:0005524">
    <property type="term" value="F:ATP binding"/>
    <property type="evidence" value="ECO:0007669"/>
    <property type="project" value="UniProtKB-UniRule"/>
</dbReference>
<dbReference type="NCBIfam" id="TIGR00552">
    <property type="entry name" value="nadE"/>
    <property type="match status" value="1"/>
</dbReference>
<dbReference type="Pfam" id="PF02540">
    <property type="entry name" value="NAD_synthase"/>
    <property type="match status" value="1"/>
</dbReference>
<comment type="caution">
    <text evidence="7">Lacks conserved residue(s) required for the propagation of feature annotation.</text>
</comment>
<evidence type="ECO:0000256" key="8">
    <source>
        <dbReference type="PIRNR" id="PIRNR006630"/>
    </source>
</evidence>
<evidence type="ECO:0000256" key="6">
    <source>
        <dbReference type="ARBA" id="ARBA00023027"/>
    </source>
</evidence>
<keyword evidence="4 7" id="KW-0547">Nucleotide-binding</keyword>
<feature type="binding site" evidence="7">
    <location>
        <position position="170"/>
    </location>
    <ligand>
        <name>L-glutamine</name>
        <dbReference type="ChEBI" id="CHEBI:58359"/>
    </ligand>
</feature>
<keyword evidence="3 7" id="KW-0436">Ligase</keyword>
<dbReference type="InterPro" id="IPR003694">
    <property type="entry name" value="NAD_synthase"/>
</dbReference>
<dbReference type="Proteomes" id="UP000198640">
    <property type="component" value="Unassembled WGS sequence"/>
</dbReference>
<dbReference type="UniPathway" id="UPA00253">
    <property type="reaction ID" value="UER00334"/>
</dbReference>
<feature type="binding site" evidence="7">
    <location>
        <begin position="281"/>
        <end position="288"/>
    </location>
    <ligand>
        <name>ATP</name>
        <dbReference type="ChEBI" id="CHEBI:30616"/>
    </ligand>
</feature>
<dbReference type="STRING" id="44576.SAMN05421881_104310"/>
<dbReference type="Gene3D" id="3.40.50.620">
    <property type="entry name" value="HUPs"/>
    <property type="match status" value="1"/>
</dbReference>
<proteinExistence type="inferred from homology"/>
<feature type="active site" description="Proton acceptor; for glutaminase activity" evidence="7">
    <location>
        <position position="41"/>
    </location>
</feature>
<dbReference type="EMBL" id="FNOY01000043">
    <property type="protein sequence ID" value="SDY56064.1"/>
    <property type="molecule type" value="Genomic_DNA"/>
</dbReference>
<dbReference type="SUPFAM" id="SSF56317">
    <property type="entry name" value="Carbon-nitrogen hydrolase"/>
    <property type="match status" value="1"/>
</dbReference>
<evidence type="ECO:0000256" key="9">
    <source>
        <dbReference type="RuleBase" id="RU003811"/>
    </source>
</evidence>
<dbReference type="GO" id="GO:0003952">
    <property type="term" value="F:NAD+ synthase (glutamine-hydrolyzing) activity"/>
    <property type="evidence" value="ECO:0007669"/>
    <property type="project" value="UniProtKB-UniRule"/>
</dbReference>
<comment type="pathway">
    <text evidence="1 7 8">Cofactor biosynthesis; NAD(+) biosynthesis; NAD(+) from deamido-NAD(+) (L-Gln route): step 1/1.</text>
</comment>
<feature type="binding site" evidence="7">
    <location>
        <position position="396"/>
    </location>
    <ligand>
        <name>deamido-NAD(+)</name>
        <dbReference type="ChEBI" id="CHEBI:58437"/>
        <note>ligand shared between two neighboring subunits</note>
    </ligand>
</feature>
<evidence type="ECO:0000256" key="5">
    <source>
        <dbReference type="ARBA" id="ARBA00022840"/>
    </source>
</evidence>
<evidence type="ECO:0000256" key="4">
    <source>
        <dbReference type="ARBA" id="ARBA00022741"/>
    </source>
</evidence>
<evidence type="ECO:0000256" key="7">
    <source>
        <dbReference type="HAMAP-Rule" id="MF_02090"/>
    </source>
</evidence>
<keyword evidence="6 7" id="KW-0520">NAD</keyword>
<feature type="domain" description="CN hydrolase" evidence="10">
    <location>
        <begin position="1"/>
        <end position="243"/>
    </location>
</feature>
<dbReference type="CDD" id="cd00553">
    <property type="entry name" value="NAD_synthase"/>
    <property type="match status" value="1"/>
</dbReference>